<dbReference type="InterPro" id="IPR001909">
    <property type="entry name" value="KRAB"/>
</dbReference>
<dbReference type="SUPFAM" id="SSF109640">
    <property type="entry name" value="KRAB domain (Kruppel-associated box)"/>
    <property type="match status" value="1"/>
</dbReference>
<organism evidence="2">
    <name type="scientific">Balaenoptera musculus</name>
    <name type="common">Blue whale</name>
    <dbReference type="NCBI Taxonomy" id="9771"/>
    <lineage>
        <taxon>Eukaryota</taxon>
        <taxon>Metazoa</taxon>
        <taxon>Chordata</taxon>
        <taxon>Craniata</taxon>
        <taxon>Vertebrata</taxon>
        <taxon>Euteleostomi</taxon>
        <taxon>Mammalia</taxon>
        <taxon>Eutheria</taxon>
        <taxon>Laurasiatheria</taxon>
        <taxon>Artiodactyla</taxon>
        <taxon>Whippomorpha</taxon>
        <taxon>Cetacea</taxon>
        <taxon>Mysticeti</taxon>
        <taxon>Balaenopteridae</taxon>
        <taxon>Balaenoptera</taxon>
    </lineage>
</organism>
<evidence type="ECO:0000313" key="2">
    <source>
        <dbReference type="Ensembl" id="ENSBMSP00010012680.1"/>
    </source>
</evidence>
<dbReference type="PANTHER" id="PTHR23232">
    <property type="entry name" value="KRAB DOMAIN C2H2 ZINC FINGER"/>
    <property type="match status" value="1"/>
</dbReference>
<dbReference type="OMA" id="VSAWPWE"/>
<sequence>MWTPQEQFGLAADVLSFKNSARLGKEEKPRYLGPVKFEDVVVIFTEAEWKRLSLEQRNLYKEVMLENFRSLVLLVPSHQLQ</sequence>
<dbReference type="CDD" id="cd07765">
    <property type="entry name" value="KRAB_A-box"/>
    <property type="match status" value="1"/>
</dbReference>
<dbReference type="InterPro" id="IPR036051">
    <property type="entry name" value="KRAB_dom_sf"/>
</dbReference>
<dbReference type="Gene3D" id="6.10.140.140">
    <property type="match status" value="1"/>
</dbReference>
<dbReference type="GO" id="GO:0006355">
    <property type="term" value="P:regulation of DNA-templated transcription"/>
    <property type="evidence" value="ECO:0007669"/>
    <property type="project" value="InterPro"/>
</dbReference>
<dbReference type="PANTHER" id="PTHR23232:SF163">
    <property type="entry name" value="ZINC FINGER PROTEIN 589"/>
    <property type="match status" value="1"/>
</dbReference>
<dbReference type="Pfam" id="PF01352">
    <property type="entry name" value="KRAB"/>
    <property type="match status" value="1"/>
</dbReference>
<dbReference type="AlphaFoldDB" id="A0A8C0CZJ3"/>
<reference evidence="2" key="1">
    <citation type="submission" date="2023-09" db="UniProtKB">
        <authorList>
            <consortium name="Ensembl"/>
        </authorList>
    </citation>
    <scope>IDENTIFICATION</scope>
</reference>
<evidence type="ECO:0000259" key="1">
    <source>
        <dbReference type="PROSITE" id="PS50805"/>
    </source>
</evidence>
<feature type="domain" description="KRAB" evidence="1">
    <location>
        <begin position="35"/>
        <end position="81"/>
    </location>
</feature>
<name>A0A8C0CZJ3_BALMU</name>
<dbReference type="GeneTree" id="ENSGT00940000164260"/>
<protein>
    <recommendedName>
        <fullName evidence="1">KRAB domain-containing protein</fullName>
    </recommendedName>
</protein>
<dbReference type="InterPro" id="IPR050169">
    <property type="entry name" value="Krueppel_C2H2_ZnF"/>
</dbReference>
<accession>A0A8C0CZJ3</accession>
<dbReference type="PROSITE" id="PS50805">
    <property type="entry name" value="KRAB"/>
    <property type="match status" value="1"/>
</dbReference>
<dbReference type="SMART" id="SM00349">
    <property type="entry name" value="KRAB"/>
    <property type="match status" value="1"/>
</dbReference>
<dbReference type="Ensembl" id="ENSBMST00010014094.1">
    <property type="protein sequence ID" value="ENSBMSP00010012680.1"/>
    <property type="gene ID" value="ENSBMSG00010009309.1"/>
</dbReference>
<proteinExistence type="predicted"/>